<organism evidence="2 3">
    <name type="scientific">Planococcus versutus</name>
    <dbReference type="NCBI Taxonomy" id="1302659"/>
    <lineage>
        <taxon>Bacteria</taxon>
        <taxon>Bacillati</taxon>
        <taxon>Bacillota</taxon>
        <taxon>Bacilli</taxon>
        <taxon>Bacillales</taxon>
        <taxon>Caryophanaceae</taxon>
        <taxon>Planococcus</taxon>
    </lineage>
</organism>
<evidence type="ECO:0000313" key="2">
    <source>
        <dbReference type="EMBL" id="ANU25810.1"/>
    </source>
</evidence>
<feature type="transmembrane region" description="Helical" evidence="1">
    <location>
        <begin position="81"/>
        <end position="101"/>
    </location>
</feature>
<dbReference type="Proteomes" id="UP000053354">
    <property type="component" value="Chromosome"/>
</dbReference>
<evidence type="ECO:0008006" key="4">
    <source>
        <dbReference type="Google" id="ProtNLM"/>
    </source>
</evidence>
<keyword evidence="3" id="KW-1185">Reference proteome</keyword>
<gene>
    <name evidence="2" type="ORF">I858_001800</name>
</gene>
<dbReference type="OrthoDB" id="2080990at2"/>
<name>A0A1B1RXZ2_9BACL</name>
<dbReference type="RefSeq" id="WP_065524374.1">
    <property type="nucleotide sequence ID" value="NZ_CP016540.2"/>
</dbReference>
<keyword evidence="1" id="KW-1133">Transmembrane helix</keyword>
<dbReference type="EMBL" id="CP016540">
    <property type="protein sequence ID" value="ANU25810.1"/>
    <property type="molecule type" value="Genomic_DNA"/>
</dbReference>
<dbReference type="AlphaFoldDB" id="A0A1B1RXZ2"/>
<evidence type="ECO:0000313" key="3">
    <source>
        <dbReference type="Proteomes" id="UP000053354"/>
    </source>
</evidence>
<sequence length="164" mass="18698">MISFFIFYLIGVPVSILLHEVGHALGITLFTKEKAHVYLGPANDNNEENFRIGRMHFHIKWAFFGFCFVKNRSDFTSFKSIMFSAGGPIISLLLCIAAYLVSADLTHYGTKNFLNGIIYFNLILFIFTSIPITYPNWWKPKPYAGRPSDGYQILTALKSKNNSR</sequence>
<keyword evidence="1" id="KW-0812">Transmembrane</keyword>
<accession>A0A1B1RXZ2</accession>
<reference evidence="2" key="1">
    <citation type="submission" date="2016-10" db="EMBL/GenBank/DDBJ databases">
        <authorList>
            <person name="See-Too W.S."/>
        </authorList>
    </citation>
    <scope>NUCLEOTIDE SEQUENCE</scope>
    <source>
        <strain evidence="2">L10.15</strain>
    </source>
</reference>
<dbReference type="KEGG" id="pll:I858_001800"/>
<feature type="transmembrane region" description="Helical" evidence="1">
    <location>
        <begin position="113"/>
        <end position="134"/>
    </location>
</feature>
<dbReference type="STRING" id="1302659.I858_001800"/>
<proteinExistence type="predicted"/>
<keyword evidence="1" id="KW-0472">Membrane</keyword>
<protein>
    <recommendedName>
        <fullName evidence="4">Peptidase M50 domain-containing protein</fullName>
    </recommendedName>
</protein>
<evidence type="ECO:0000256" key="1">
    <source>
        <dbReference type="SAM" id="Phobius"/>
    </source>
</evidence>